<reference evidence="2 3" key="1">
    <citation type="journal article" date="2019" name="Int. J. Syst. Evol. Microbiol.">
        <title>The Global Catalogue of Microorganisms (GCM) 10K type strain sequencing project: providing services to taxonomists for standard genome sequencing and annotation.</title>
        <authorList>
            <consortium name="The Broad Institute Genomics Platform"/>
            <consortium name="The Broad Institute Genome Sequencing Center for Infectious Disease"/>
            <person name="Wu L."/>
            <person name="Ma J."/>
        </authorList>
    </citation>
    <scope>NUCLEOTIDE SEQUENCE [LARGE SCALE GENOMIC DNA]</scope>
    <source>
        <strain evidence="2 3">JCM 15089</strain>
    </source>
</reference>
<evidence type="ECO:0000313" key="2">
    <source>
        <dbReference type="EMBL" id="GAA0577396.1"/>
    </source>
</evidence>
<keyword evidence="1" id="KW-0472">Membrane</keyword>
<proteinExistence type="predicted"/>
<evidence type="ECO:0000313" key="3">
    <source>
        <dbReference type="Proteomes" id="UP001499951"/>
    </source>
</evidence>
<feature type="transmembrane region" description="Helical" evidence="1">
    <location>
        <begin position="12"/>
        <end position="33"/>
    </location>
</feature>
<feature type="transmembrane region" description="Helical" evidence="1">
    <location>
        <begin position="39"/>
        <end position="61"/>
    </location>
</feature>
<organism evidence="2 3">
    <name type="scientific">Rhizomicrobium electricum</name>
    <dbReference type="NCBI Taxonomy" id="480070"/>
    <lineage>
        <taxon>Bacteria</taxon>
        <taxon>Pseudomonadati</taxon>
        <taxon>Pseudomonadota</taxon>
        <taxon>Alphaproteobacteria</taxon>
        <taxon>Micropepsales</taxon>
        <taxon>Micropepsaceae</taxon>
        <taxon>Rhizomicrobium</taxon>
    </lineage>
</organism>
<sequence>MAKREFGGPRFFALGAVWWFVVAGSVSVLHRIFPDFVETPLVVVIAVALALIGTFAIVYFAKPK</sequence>
<dbReference type="Proteomes" id="UP001499951">
    <property type="component" value="Unassembled WGS sequence"/>
</dbReference>
<comment type="caution">
    <text evidence="2">The sequence shown here is derived from an EMBL/GenBank/DDBJ whole genome shotgun (WGS) entry which is preliminary data.</text>
</comment>
<keyword evidence="1" id="KW-0812">Transmembrane</keyword>
<keyword evidence="1" id="KW-1133">Transmembrane helix</keyword>
<name>A0ABN1EY23_9PROT</name>
<gene>
    <name evidence="2" type="ORF">GCM10008942_27850</name>
</gene>
<evidence type="ECO:0000256" key="1">
    <source>
        <dbReference type="SAM" id="Phobius"/>
    </source>
</evidence>
<protein>
    <submittedName>
        <fullName evidence="2">Uncharacterized protein</fullName>
    </submittedName>
</protein>
<dbReference type="RefSeq" id="WP_166936222.1">
    <property type="nucleotide sequence ID" value="NZ_BAAADD010000007.1"/>
</dbReference>
<keyword evidence="3" id="KW-1185">Reference proteome</keyword>
<dbReference type="EMBL" id="BAAADD010000007">
    <property type="protein sequence ID" value="GAA0577396.1"/>
    <property type="molecule type" value="Genomic_DNA"/>
</dbReference>
<accession>A0ABN1EY23</accession>